<dbReference type="Pfam" id="PF11009">
    <property type="entry name" value="BrxC"/>
    <property type="match status" value="1"/>
</dbReference>
<evidence type="ECO:0000313" key="3">
    <source>
        <dbReference type="EMBL" id="ANE43758.1"/>
    </source>
</evidence>
<feature type="domain" description="Colicin D immunity protein" evidence="2">
    <location>
        <begin position="146"/>
        <end position="223"/>
    </location>
</feature>
<feature type="region of interest" description="Disordered" evidence="1">
    <location>
        <begin position="1"/>
        <end position="20"/>
    </location>
</feature>
<protein>
    <submittedName>
        <fullName evidence="3">Thioredoxin</fullName>
    </submittedName>
</protein>
<keyword evidence="4" id="KW-1185">Reference proteome</keyword>
<accession>A0A172T9Q5</accession>
<dbReference type="EMBL" id="CP011387">
    <property type="protein sequence ID" value="ANE43758.1"/>
    <property type="molecule type" value="Genomic_DNA"/>
</dbReference>
<evidence type="ECO:0000313" key="4">
    <source>
        <dbReference type="Proteomes" id="UP000077363"/>
    </source>
</evidence>
<dbReference type="GO" id="GO:0030153">
    <property type="term" value="P:bacteriocin immunity"/>
    <property type="evidence" value="ECO:0007669"/>
    <property type="project" value="InterPro"/>
</dbReference>
<dbReference type="Gene3D" id="3.40.30.10">
    <property type="entry name" value="Glutaredoxin"/>
    <property type="match status" value="1"/>
</dbReference>
<dbReference type="InterPro" id="IPR015287">
    <property type="entry name" value="Colicin_D_immunity_dom"/>
</dbReference>
<organism evidence="3 4">
    <name type="scientific">Deinococcus puniceus</name>
    <dbReference type="NCBI Taxonomy" id="1182568"/>
    <lineage>
        <taxon>Bacteria</taxon>
        <taxon>Thermotogati</taxon>
        <taxon>Deinococcota</taxon>
        <taxon>Deinococci</taxon>
        <taxon>Deinococcales</taxon>
        <taxon>Deinococcaceae</taxon>
        <taxon>Deinococcus</taxon>
    </lineage>
</organism>
<reference evidence="3 4" key="1">
    <citation type="submission" date="2015-01" db="EMBL/GenBank/DDBJ databases">
        <title>Deinococcus puniceus/DY1/ whole genome sequencing.</title>
        <authorList>
            <person name="Kim M.K."/>
            <person name="Srinivasan S."/>
            <person name="Lee J.-J."/>
        </authorList>
    </citation>
    <scope>NUCLEOTIDE SEQUENCE [LARGE SCALE GENOMIC DNA]</scope>
    <source>
        <strain evidence="3 4">DY1</strain>
    </source>
</reference>
<sequence length="224" mass="25393">MTTPDQQHAQQADAQAPQQQVLVPLTTPEDVDQFLKEHPLAAVFKAGTCHKTMQGFGVLEQFLQRHELPVGFIRVVDWRPASNHVTDLTGLVHHSPQLILFKEGQPQFEVNNWDITPEALEPVFTAEVPVRAGQGTVSTDDNVEPYRRLMNDFVEGRLSDWAFQDQYVNMFRDDASLRSQREFDLLSRLFGDPDAYHGGLHQLGQPQQRGDLKARVQELLTELG</sequence>
<dbReference type="PATRIC" id="fig|1182568.3.peg.1708"/>
<evidence type="ECO:0000256" key="1">
    <source>
        <dbReference type="SAM" id="MobiDB-lite"/>
    </source>
</evidence>
<dbReference type="Proteomes" id="UP000077363">
    <property type="component" value="Chromosome"/>
</dbReference>
<name>A0A172T9Q5_9DEIO</name>
<gene>
    <name evidence="3" type="ORF">SU48_08215</name>
</gene>
<dbReference type="STRING" id="1182568.SU48_08215"/>
<dbReference type="InterPro" id="IPR022551">
    <property type="entry name" value="BrxC"/>
</dbReference>
<evidence type="ECO:0000259" key="2">
    <source>
        <dbReference type="Pfam" id="PF09204"/>
    </source>
</evidence>
<dbReference type="Pfam" id="PF09204">
    <property type="entry name" value="Colicin_immun"/>
    <property type="match status" value="1"/>
</dbReference>
<dbReference type="RefSeq" id="WP_064014827.1">
    <property type="nucleotide sequence ID" value="NZ_CP011387.1"/>
</dbReference>
<dbReference type="AlphaFoldDB" id="A0A172T9Q5"/>
<proteinExistence type="predicted"/>
<dbReference type="KEGG" id="dpu:SU48_08215"/>
<dbReference type="GO" id="GO:0015643">
    <property type="term" value="F:toxic substance binding"/>
    <property type="evidence" value="ECO:0007669"/>
    <property type="project" value="InterPro"/>
</dbReference>
<dbReference type="OrthoDB" id="677051at2"/>